<dbReference type="InterPro" id="IPR018060">
    <property type="entry name" value="HTH_AraC"/>
</dbReference>
<evidence type="ECO:0000256" key="4">
    <source>
        <dbReference type="SAM" id="Phobius"/>
    </source>
</evidence>
<gene>
    <name evidence="6" type="primary">rhaS_5</name>
    <name evidence="6" type="ORF">PAECIP111891_00318</name>
</gene>
<dbReference type="PANTHER" id="PTHR43280:SF2">
    <property type="entry name" value="HTH-TYPE TRANSCRIPTIONAL REGULATOR EXSA"/>
    <property type="match status" value="1"/>
</dbReference>
<dbReference type="RefSeq" id="WP_236284156.1">
    <property type="nucleotide sequence ID" value="NZ_CAKMMW010000001.1"/>
</dbReference>
<dbReference type="Pfam" id="PF12833">
    <property type="entry name" value="HTH_18"/>
    <property type="match status" value="1"/>
</dbReference>
<dbReference type="SUPFAM" id="SSF46689">
    <property type="entry name" value="Homeodomain-like"/>
    <property type="match status" value="1"/>
</dbReference>
<keyword evidence="2" id="KW-0238">DNA-binding</keyword>
<keyword evidence="7" id="KW-1185">Reference proteome</keyword>
<dbReference type="Gene3D" id="1.10.10.60">
    <property type="entry name" value="Homeodomain-like"/>
    <property type="match status" value="2"/>
</dbReference>
<evidence type="ECO:0000256" key="2">
    <source>
        <dbReference type="ARBA" id="ARBA00023125"/>
    </source>
</evidence>
<name>A0ABM9BS47_9BACL</name>
<reference evidence="6" key="1">
    <citation type="submission" date="2022-01" db="EMBL/GenBank/DDBJ databases">
        <authorList>
            <person name="Criscuolo A."/>
        </authorList>
    </citation>
    <scope>NUCLEOTIDE SEQUENCE</scope>
    <source>
        <strain evidence="6">CIP111891</strain>
    </source>
</reference>
<feature type="domain" description="HTH araC/xylS-type" evidence="5">
    <location>
        <begin position="683"/>
        <end position="782"/>
    </location>
</feature>
<feature type="transmembrane region" description="Helical" evidence="4">
    <location>
        <begin position="307"/>
        <end position="327"/>
    </location>
</feature>
<keyword evidence="4" id="KW-1133">Transmembrane helix</keyword>
<evidence type="ECO:0000313" key="7">
    <source>
        <dbReference type="Proteomes" id="UP000838821"/>
    </source>
</evidence>
<evidence type="ECO:0000256" key="1">
    <source>
        <dbReference type="ARBA" id="ARBA00023015"/>
    </source>
</evidence>
<keyword evidence="4" id="KW-0472">Membrane</keyword>
<dbReference type="SMART" id="SM00342">
    <property type="entry name" value="HTH_ARAC"/>
    <property type="match status" value="1"/>
</dbReference>
<keyword evidence="4" id="KW-0812">Transmembrane</keyword>
<accession>A0ABM9BS47</accession>
<dbReference type="PANTHER" id="PTHR43280">
    <property type="entry name" value="ARAC-FAMILY TRANSCRIPTIONAL REGULATOR"/>
    <property type="match status" value="1"/>
</dbReference>
<dbReference type="EMBL" id="CAKMMW010000001">
    <property type="protein sequence ID" value="CAH1192475.1"/>
    <property type="molecule type" value="Genomic_DNA"/>
</dbReference>
<dbReference type="PROSITE" id="PS01124">
    <property type="entry name" value="HTH_ARAC_FAMILY_2"/>
    <property type="match status" value="1"/>
</dbReference>
<sequence length="793" mass="91252">MRVKFFRTGQIYFYSMFTKITFLLTLIMLALLLFLHFNFTNYSIGLLNSSNQKLMNQIYQNALQINNSVRTYSSAIFNNPNTTKLMYSDDISVLDQLNSINTIETSLGSAPFIYSAYVYNGKTNTYYAIGANTVTRKDQFYDTELVQMFKDPKLLLSHTPIPRKIPVSELDPTKFENVFSYILPEYFPDKRLKNALVINVRMNWIFNSLASYQESDSLTGNNILIMDHNGNVIANSDQEKDLFLSSLSNEPFVAHVLKSTNQSGVFTADFRGTSSIITYTSYETSPWILVNITPYKYIAGTVSKVKAITVTIGLVMLIICLITGFLLSKNLYDPVRNLRKTIGRLNQAQEPKEDHHNEFQYITDSIESTHYQLNSLEDFRKTNLFTLKQTYLKDLLLSKHVKEVDYEAFFKQHNVHFDPRSSIALILFKTDHYAAFHANYSSRDQSLLRYSLLNIANEIVHPSYPCESIDAGRDHVVTLLNMEVFSDHEPGSTDHIERLKSLAQEIQQVYAKYCSISVSAFISEPVTSIKDVRALYERTLELSHYRIKYGHGCLLTQQTINKVNWSDFNINTASVQQFLDCIQKAKLEEAKTAYWNLIQELTDCSFNIIMFTLSYLSSSIFNLVNLMERNGTISFGLDFVSFDNTMKSMEVFDEINYEFITLISAIVGKIEQNRSEKSDIVVSNAIRFIDSHYMDTTLTSNRVADQFKLTPAYLGKLFREHSSRSIADYISETRLVKASELLKDSPFNVDEIIEKIGWENKKHFFTLFKKRFGTTPTEYRLKSRVSDIQEISP</sequence>
<comment type="caution">
    <text evidence="6">The sequence shown here is derived from an EMBL/GenBank/DDBJ whole genome shotgun (WGS) entry which is preliminary data.</text>
</comment>
<evidence type="ECO:0000313" key="6">
    <source>
        <dbReference type="EMBL" id="CAH1192475.1"/>
    </source>
</evidence>
<organism evidence="6 7">
    <name type="scientific">Paenibacillus allorhizoplanae</name>
    <dbReference type="NCBI Taxonomy" id="2905648"/>
    <lineage>
        <taxon>Bacteria</taxon>
        <taxon>Bacillati</taxon>
        <taxon>Bacillota</taxon>
        <taxon>Bacilli</taxon>
        <taxon>Bacillales</taxon>
        <taxon>Paenibacillaceae</taxon>
        <taxon>Paenibacillus</taxon>
    </lineage>
</organism>
<evidence type="ECO:0000259" key="5">
    <source>
        <dbReference type="PROSITE" id="PS01124"/>
    </source>
</evidence>
<feature type="transmembrane region" description="Helical" evidence="4">
    <location>
        <begin position="12"/>
        <end position="37"/>
    </location>
</feature>
<dbReference type="Gene3D" id="3.30.450.20">
    <property type="entry name" value="PAS domain"/>
    <property type="match status" value="1"/>
</dbReference>
<keyword evidence="3" id="KW-0804">Transcription</keyword>
<keyword evidence="1" id="KW-0805">Transcription regulation</keyword>
<dbReference type="InterPro" id="IPR009057">
    <property type="entry name" value="Homeodomain-like_sf"/>
</dbReference>
<proteinExistence type="predicted"/>
<evidence type="ECO:0000256" key="3">
    <source>
        <dbReference type="ARBA" id="ARBA00023163"/>
    </source>
</evidence>
<protein>
    <submittedName>
        <fullName evidence="6">HTH-type transcriptional activator RhaS</fullName>
    </submittedName>
</protein>
<dbReference type="Proteomes" id="UP000838821">
    <property type="component" value="Unassembled WGS sequence"/>
</dbReference>